<dbReference type="Pfam" id="PF00015">
    <property type="entry name" value="MCPsignal"/>
    <property type="match status" value="1"/>
</dbReference>
<evidence type="ECO:0000256" key="1">
    <source>
        <dbReference type="ARBA" id="ARBA00023224"/>
    </source>
</evidence>
<dbReference type="PRINTS" id="PR00260">
    <property type="entry name" value="CHEMTRNSDUCR"/>
</dbReference>
<name>A0A3D9HWN3_9PROT</name>
<dbReference type="Proteomes" id="UP000256845">
    <property type="component" value="Unassembled WGS sequence"/>
</dbReference>
<keyword evidence="1 3" id="KW-0807">Transducer</keyword>
<dbReference type="GO" id="GO:0007165">
    <property type="term" value="P:signal transduction"/>
    <property type="evidence" value="ECO:0007669"/>
    <property type="project" value="UniProtKB-KW"/>
</dbReference>
<dbReference type="SMART" id="SM00283">
    <property type="entry name" value="MA"/>
    <property type="match status" value="1"/>
</dbReference>
<dbReference type="PROSITE" id="PS50111">
    <property type="entry name" value="CHEMOTAXIS_TRANSDUC_2"/>
    <property type="match status" value="1"/>
</dbReference>
<comment type="caution">
    <text evidence="5">The sequence shown here is derived from an EMBL/GenBank/DDBJ whole genome shotgun (WGS) entry which is preliminary data.</text>
</comment>
<dbReference type="Gene3D" id="1.20.120.1530">
    <property type="match status" value="1"/>
</dbReference>
<dbReference type="GO" id="GO:0016020">
    <property type="term" value="C:membrane"/>
    <property type="evidence" value="ECO:0007669"/>
    <property type="project" value="InterPro"/>
</dbReference>
<accession>A0A3D9HWN3</accession>
<gene>
    <name evidence="5" type="ORF">DFP90_101590</name>
</gene>
<dbReference type="Gene3D" id="1.10.287.950">
    <property type="entry name" value="Methyl-accepting chemotaxis protein"/>
    <property type="match status" value="1"/>
</dbReference>
<proteinExistence type="inferred from homology"/>
<feature type="domain" description="Methyl-accepting transducer" evidence="4">
    <location>
        <begin position="125"/>
        <end position="361"/>
    </location>
</feature>
<evidence type="ECO:0000259" key="4">
    <source>
        <dbReference type="PROSITE" id="PS50111"/>
    </source>
</evidence>
<evidence type="ECO:0000256" key="2">
    <source>
        <dbReference type="ARBA" id="ARBA00029447"/>
    </source>
</evidence>
<dbReference type="EMBL" id="QRDW01000001">
    <property type="protein sequence ID" value="RED53791.1"/>
    <property type="molecule type" value="Genomic_DNA"/>
</dbReference>
<dbReference type="OrthoDB" id="5179380at2"/>
<dbReference type="AlphaFoldDB" id="A0A3D9HWN3"/>
<evidence type="ECO:0000313" key="6">
    <source>
        <dbReference type="Proteomes" id="UP000256845"/>
    </source>
</evidence>
<evidence type="ECO:0000313" key="5">
    <source>
        <dbReference type="EMBL" id="RED53791.1"/>
    </source>
</evidence>
<reference evidence="5 6" key="1">
    <citation type="submission" date="2018-07" db="EMBL/GenBank/DDBJ databases">
        <title>Genomic Encyclopedia of Type Strains, Phase III (KMG-III): the genomes of soil and plant-associated and newly described type strains.</title>
        <authorList>
            <person name="Whitman W."/>
        </authorList>
    </citation>
    <scope>NUCLEOTIDE SEQUENCE [LARGE SCALE GENOMIC DNA]</scope>
    <source>
        <strain evidence="5 6">CECT 8488</strain>
    </source>
</reference>
<organism evidence="5 6">
    <name type="scientific">Aestuariispira insulae</name>
    <dbReference type="NCBI Taxonomy" id="1461337"/>
    <lineage>
        <taxon>Bacteria</taxon>
        <taxon>Pseudomonadati</taxon>
        <taxon>Pseudomonadota</taxon>
        <taxon>Alphaproteobacteria</taxon>
        <taxon>Rhodospirillales</taxon>
        <taxon>Kiloniellaceae</taxon>
        <taxon>Aestuariispira</taxon>
    </lineage>
</organism>
<dbReference type="SUPFAM" id="SSF58104">
    <property type="entry name" value="Methyl-accepting chemotaxis protein (MCP) signaling domain"/>
    <property type="match status" value="1"/>
</dbReference>
<dbReference type="InterPro" id="IPR004090">
    <property type="entry name" value="Chemotax_Me-accpt_rcpt"/>
</dbReference>
<comment type="similarity">
    <text evidence="2">Belongs to the methyl-accepting chemotaxis (MCP) protein family.</text>
</comment>
<dbReference type="RefSeq" id="WP_115934899.1">
    <property type="nucleotide sequence ID" value="NZ_QRDW01000001.1"/>
</dbReference>
<dbReference type="PANTHER" id="PTHR32089:SF112">
    <property type="entry name" value="LYSOZYME-LIKE PROTEIN-RELATED"/>
    <property type="match status" value="1"/>
</dbReference>
<dbReference type="InterPro" id="IPR004089">
    <property type="entry name" value="MCPsignal_dom"/>
</dbReference>
<protein>
    <submittedName>
        <fullName evidence="5">Methyl-accepting chemotaxis protein</fullName>
    </submittedName>
</protein>
<dbReference type="PANTHER" id="PTHR32089">
    <property type="entry name" value="METHYL-ACCEPTING CHEMOTAXIS PROTEIN MCPB"/>
    <property type="match status" value="1"/>
</dbReference>
<sequence length="382" mass="39977">MFGQHEAQLKYALHIVNLAAAGDFEARMTNISAKGTLGELMNSINDLIDRCDAYVRESAACMEHVAENQYYRQIIETSMLGAFLSGSRKVNGALGHIKGKVGEFGDVANDFEKIVCDVVDTVASASTELNSSSETMTRIAGDTTQQATLVAAAAEEASSNVETVSAASEELTASIRQITDQVSHASKLANEASLDSNAVASQIGDLRQASELIVNAVNLINDIADQTNMLALNATIEAARAGAAGKGFAVVANEVKALAQQTSQATEQIGHYVHSIQDATRATVEGVEKISSKVREIDQANGAITAAVEEQSAATSEIARNIVQASAGTTEVSQNISNVTMAAQETGGAAGEVNGAAAELATQSETLRTVVDRFLEAVRKVV</sequence>
<dbReference type="GO" id="GO:0004888">
    <property type="term" value="F:transmembrane signaling receptor activity"/>
    <property type="evidence" value="ECO:0007669"/>
    <property type="project" value="InterPro"/>
</dbReference>
<dbReference type="GO" id="GO:0006935">
    <property type="term" value="P:chemotaxis"/>
    <property type="evidence" value="ECO:0007669"/>
    <property type="project" value="InterPro"/>
</dbReference>
<keyword evidence="6" id="KW-1185">Reference proteome</keyword>
<evidence type="ECO:0000256" key="3">
    <source>
        <dbReference type="PROSITE-ProRule" id="PRU00284"/>
    </source>
</evidence>